<dbReference type="OrthoDB" id="5490290at2"/>
<dbReference type="CDD" id="cd03801">
    <property type="entry name" value="GT4_PimA-like"/>
    <property type="match status" value="1"/>
</dbReference>
<name>A0A1H8BM95_9RHOB</name>
<evidence type="ECO:0000256" key="3">
    <source>
        <dbReference type="ARBA" id="ARBA00022679"/>
    </source>
</evidence>
<dbReference type="PANTHER" id="PTHR12526:SF640">
    <property type="entry name" value="COLANIC ACID BIOSYNTHESIS GLYCOSYLTRANSFERASE WCAL-RELATED"/>
    <property type="match status" value="1"/>
</dbReference>
<accession>A0A1H8BM95</accession>
<dbReference type="Pfam" id="PF00534">
    <property type="entry name" value="Glycos_transf_1"/>
    <property type="match status" value="1"/>
</dbReference>
<proteinExistence type="inferred from homology"/>
<comment type="similarity">
    <text evidence="1">Belongs to the glycosyltransferase group 1 family. Glycosyltransferase 4 subfamily.</text>
</comment>
<dbReference type="Gene3D" id="3.40.50.2000">
    <property type="entry name" value="Glycogen Phosphorylase B"/>
    <property type="match status" value="2"/>
</dbReference>
<sequence length="350" mass="38407">MTIDPATITVIAPNLKRRYSGVTSTILRLVPLQARRIAIASVGPKLPADLPQIRLRELLTMPCRPRVWHARRNIEMLAGLGLKHVLRQPLRLMFTSAAQREHSAYTRWLIRRMDAVVATSARSAGFLERPAQIIHHGIDTDHFAPAPARRALRQQLGLPLDKVLLGCFGRIRPSKGNDLFIDAMIALLPEFPDAHAVMMGGVTDKFAGFASDLKARVAASSVADRIHILPEDPGWTIAPWFQVLDLYIAPQRNEGFGLTPLEAMACGVPTIATRTGAFEDIVAMDETGTLIPTDDPAALQAAIRSVLADPATLARWSAACHPRAQAGFRLADEAEALIAIYRRLLAEELR</sequence>
<dbReference type="STRING" id="245187.SAMN04488003_10596"/>
<keyword evidence="3 5" id="KW-0808">Transferase</keyword>
<gene>
    <name evidence="5" type="ORF">SAMN04488003_10596</name>
</gene>
<dbReference type="AlphaFoldDB" id="A0A1H8BM95"/>
<evidence type="ECO:0000256" key="2">
    <source>
        <dbReference type="ARBA" id="ARBA00022676"/>
    </source>
</evidence>
<dbReference type="GO" id="GO:0016757">
    <property type="term" value="F:glycosyltransferase activity"/>
    <property type="evidence" value="ECO:0007669"/>
    <property type="project" value="UniProtKB-KW"/>
</dbReference>
<dbReference type="EMBL" id="FOCI01000005">
    <property type="protein sequence ID" value="SEM83882.1"/>
    <property type="molecule type" value="Genomic_DNA"/>
</dbReference>
<dbReference type="PANTHER" id="PTHR12526">
    <property type="entry name" value="GLYCOSYLTRANSFERASE"/>
    <property type="match status" value="1"/>
</dbReference>
<dbReference type="RefSeq" id="WP_089900033.1">
    <property type="nucleotide sequence ID" value="NZ_FOCI01000005.1"/>
</dbReference>
<dbReference type="Proteomes" id="UP000199585">
    <property type="component" value="Unassembled WGS sequence"/>
</dbReference>
<evidence type="ECO:0000313" key="5">
    <source>
        <dbReference type="EMBL" id="SEM83882.1"/>
    </source>
</evidence>
<evidence type="ECO:0000259" key="4">
    <source>
        <dbReference type="Pfam" id="PF00534"/>
    </source>
</evidence>
<keyword evidence="6" id="KW-1185">Reference proteome</keyword>
<evidence type="ECO:0000256" key="1">
    <source>
        <dbReference type="ARBA" id="ARBA00009481"/>
    </source>
</evidence>
<dbReference type="InterPro" id="IPR001296">
    <property type="entry name" value="Glyco_trans_1"/>
</dbReference>
<feature type="domain" description="Glycosyl transferase family 1" evidence="4">
    <location>
        <begin position="149"/>
        <end position="318"/>
    </location>
</feature>
<keyword evidence="2 5" id="KW-0328">Glycosyltransferase</keyword>
<dbReference type="SUPFAM" id="SSF53756">
    <property type="entry name" value="UDP-Glycosyltransferase/glycogen phosphorylase"/>
    <property type="match status" value="1"/>
</dbReference>
<evidence type="ECO:0000313" key="6">
    <source>
        <dbReference type="Proteomes" id="UP000199585"/>
    </source>
</evidence>
<reference evidence="5 6" key="1">
    <citation type="submission" date="2016-10" db="EMBL/GenBank/DDBJ databases">
        <authorList>
            <person name="de Groot N.N."/>
        </authorList>
    </citation>
    <scope>NUCLEOTIDE SEQUENCE [LARGE SCALE GENOMIC DNA]</scope>
    <source>
        <strain evidence="5 6">DSM 16213</strain>
    </source>
</reference>
<organism evidence="5 6">
    <name type="scientific">Loktanella fryxellensis</name>
    <dbReference type="NCBI Taxonomy" id="245187"/>
    <lineage>
        <taxon>Bacteria</taxon>
        <taxon>Pseudomonadati</taxon>
        <taxon>Pseudomonadota</taxon>
        <taxon>Alphaproteobacteria</taxon>
        <taxon>Rhodobacterales</taxon>
        <taxon>Roseobacteraceae</taxon>
        <taxon>Loktanella</taxon>
    </lineage>
</organism>
<protein>
    <submittedName>
        <fullName evidence="5">Mannosyltransferase</fullName>
    </submittedName>
</protein>